<dbReference type="Proteomes" id="UP000030710">
    <property type="component" value="Unassembled WGS sequence"/>
</dbReference>
<protein>
    <submittedName>
        <fullName evidence="1">Uncharacterized protein</fullName>
    </submittedName>
</protein>
<accession>U1MWA9</accession>
<reference evidence="1 2" key="1">
    <citation type="journal article" date="2013" name="PLoS ONE">
        <title>Assembly-driven community genomics of a hypersaline microbial ecosystem.</title>
        <authorList>
            <person name="Podell S."/>
            <person name="Ugalde J.A."/>
            <person name="Narasingarao P."/>
            <person name="Banfield J.F."/>
            <person name="Heidelberg K.B."/>
            <person name="Allen E.E."/>
        </authorList>
    </citation>
    <scope>NUCLEOTIDE SEQUENCE [LARGE SCALE GENOMIC DNA]</scope>
    <source>
        <strain evidence="2">J07HQW2</strain>
    </source>
</reference>
<dbReference type="HOGENOM" id="CLU_872892_0_0_2"/>
<gene>
    <name evidence="1" type="ORF">J07HQW2_01160</name>
</gene>
<proteinExistence type="predicted"/>
<evidence type="ECO:0000313" key="2">
    <source>
        <dbReference type="Proteomes" id="UP000030710"/>
    </source>
</evidence>
<dbReference type="RefSeq" id="WP_021054210.1">
    <property type="nucleotide sequence ID" value="NZ_KE356561.1"/>
</dbReference>
<dbReference type="AlphaFoldDB" id="U1MWA9"/>
<name>U1MWA9_9EURY</name>
<dbReference type="eggNOG" id="arCOG12166">
    <property type="taxonomic scope" value="Archaea"/>
</dbReference>
<organism evidence="1 2">
    <name type="scientific">Haloquadratum walsbyi J07HQW2</name>
    <dbReference type="NCBI Taxonomy" id="1238425"/>
    <lineage>
        <taxon>Archaea</taxon>
        <taxon>Methanobacteriati</taxon>
        <taxon>Methanobacteriota</taxon>
        <taxon>Stenosarchaea group</taxon>
        <taxon>Halobacteria</taxon>
        <taxon>Halobacteriales</taxon>
        <taxon>Haloferacaceae</taxon>
        <taxon>Haloquadratum</taxon>
    </lineage>
</organism>
<evidence type="ECO:0000313" key="1">
    <source>
        <dbReference type="EMBL" id="ERG94719.1"/>
    </source>
</evidence>
<sequence length="362" mass="39827">MGIRTLSHEDPDSLQLRVDHIVPSTASGVNDTMNLYCTDIERTQTRIAITELSSGDDSVEHQQGQWYEFDQITRTHGVHTAGTPAFSVKSGDKHCTHIEPPTMNSPSGSMGATASNMAIPKLSEQSDRIGLTVTAIPTTNEESISPGAPDKYEITAVCIDPFDTSTDPPVYHRAAADTHDERVLLEHVVEDLVETDAETVVTWGNNADPIELLASRHRQLNDGNILYRESADIFGGFYYANLSRLGVRHGYDDIIKMAQSLEVDITAKYPRFDTDAIESDPTEWRADWDLTNTPLTDRVDTRLIKRDYRALLESHFAGDSTTPEALAECLQSFVSAKLGPLQAVSAHEVATQLGCPRLTTTA</sequence>
<dbReference type="EMBL" id="KE356561">
    <property type="protein sequence ID" value="ERG94719.1"/>
    <property type="molecule type" value="Genomic_DNA"/>
</dbReference>